<dbReference type="Proteomes" id="UP000218083">
    <property type="component" value="Unassembled WGS sequence"/>
</dbReference>
<dbReference type="AlphaFoldDB" id="A0A2A2FDJ5"/>
<comment type="caution">
    <text evidence="1">The sequence shown here is derived from an EMBL/GenBank/DDBJ whole genome shotgun (WGS) entry which is preliminary data.</text>
</comment>
<evidence type="ECO:0000313" key="1">
    <source>
        <dbReference type="EMBL" id="PAU83526.1"/>
    </source>
</evidence>
<reference evidence="1 2" key="1">
    <citation type="submission" date="2017-08" db="EMBL/GenBank/DDBJ databases">
        <title>The strain WRN001 was isolated from Binhai saline alkaline soil, Tianjin, China.</title>
        <authorList>
            <person name="Liu D."/>
            <person name="Zhang G."/>
        </authorList>
    </citation>
    <scope>NUCLEOTIDE SEQUENCE [LARGE SCALE GENOMIC DNA]</scope>
    <source>
        <strain evidence="1 2">WN019</strain>
    </source>
</reference>
<evidence type="ECO:0000313" key="2">
    <source>
        <dbReference type="Proteomes" id="UP000218083"/>
    </source>
</evidence>
<accession>A0A2A2FDJ5</accession>
<sequence>MYSTSEAWITDVSDTLGWVAGDPWVQQSASDVADRSSRRYNVDVAVDDCSDLWAFTTVPHPSLDYGGPTDVEELRPLTLRLLVSTVGEWVGLLFGSLHLDVRGWDVSGDHLRGLLSKRGVPTAEHNGDGYAEDSPTCRYHYDDDVVVVPHYDALELLDSVGLSLSDVAEPITFQN</sequence>
<gene>
    <name evidence="1" type="ORF">CK500_08390</name>
</gene>
<dbReference type="EMBL" id="NSKC01000004">
    <property type="protein sequence ID" value="PAU83526.1"/>
    <property type="molecule type" value="Genomic_DNA"/>
</dbReference>
<organism evidence="1 2">
    <name type="scientific">Halorubrum salipaludis</name>
    <dbReference type="NCBI Taxonomy" id="2032630"/>
    <lineage>
        <taxon>Archaea</taxon>
        <taxon>Methanobacteriati</taxon>
        <taxon>Methanobacteriota</taxon>
        <taxon>Stenosarchaea group</taxon>
        <taxon>Halobacteria</taxon>
        <taxon>Halobacteriales</taxon>
        <taxon>Haloferacaceae</taxon>
        <taxon>Halorubrum</taxon>
    </lineage>
</organism>
<name>A0A2A2FDJ5_9EURY</name>
<keyword evidence="2" id="KW-1185">Reference proteome</keyword>
<proteinExistence type="predicted"/>
<protein>
    <submittedName>
        <fullName evidence="1">Uncharacterized protein</fullName>
    </submittedName>
</protein>